<dbReference type="Gene3D" id="3.30.420.10">
    <property type="entry name" value="Ribonuclease H-like superfamily/Ribonuclease H"/>
    <property type="match status" value="1"/>
</dbReference>
<dbReference type="GO" id="GO:0003676">
    <property type="term" value="F:nucleic acid binding"/>
    <property type="evidence" value="ECO:0007669"/>
    <property type="project" value="InterPro"/>
</dbReference>
<dbReference type="InterPro" id="IPR052338">
    <property type="entry name" value="Transposase_5"/>
</dbReference>
<name>A0A6G0X8C8_9STRA</name>
<protein>
    <recommendedName>
        <fullName evidence="1">Tc1-like transposase DDE domain-containing protein</fullName>
    </recommendedName>
</protein>
<organism evidence="2 3">
    <name type="scientific">Aphanomyces euteiches</name>
    <dbReference type="NCBI Taxonomy" id="100861"/>
    <lineage>
        <taxon>Eukaryota</taxon>
        <taxon>Sar</taxon>
        <taxon>Stramenopiles</taxon>
        <taxon>Oomycota</taxon>
        <taxon>Saprolegniomycetes</taxon>
        <taxon>Saprolegniales</taxon>
        <taxon>Verrucalvaceae</taxon>
        <taxon>Aphanomyces</taxon>
    </lineage>
</organism>
<comment type="caution">
    <text evidence="2">The sequence shown here is derived from an EMBL/GenBank/DDBJ whole genome shotgun (WGS) entry which is preliminary data.</text>
</comment>
<accession>A0A6G0X8C8</accession>
<evidence type="ECO:0000313" key="2">
    <source>
        <dbReference type="EMBL" id="KAF0736259.1"/>
    </source>
</evidence>
<reference evidence="2 3" key="1">
    <citation type="submission" date="2019-07" db="EMBL/GenBank/DDBJ databases">
        <title>Genomics analysis of Aphanomyces spp. identifies a new class of oomycete effector associated with host adaptation.</title>
        <authorList>
            <person name="Gaulin E."/>
        </authorList>
    </citation>
    <scope>NUCLEOTIDE SEQUENCE [LARGE SCALE GENOMIC DNA]</scope>
    <source>
        <strain evidence="2 3">ATCC 201684</strain>
    </source>
</reference>
<keyword evidence="3" id="KW-1185">Reference proteome</keyword>
<sequence length="297" mass="33985">MPKGKKLTDIEVGKVLGLHEAGKSNRNIAKIIGRSEKAVRTVLLNAKHPKARKKVGRKVILKKCHLRRIFRLACIKQQSCREIEKSLGFIVHKSCSHSVLRASKFAKYIKRKPSPYLKKQHKVARLRFAKQYINKPNFWHCLVFSDEKMFNLDGPDGCQYYWHDLRREPETYSKRVVGGGSVMVWAAICSQGKSKLAILQGKQDSSKYCETLSNYLLPFLRELEEKHGIKEPVFQHDNASIHSSRATAEFLANSNCLPLIWPSKSPDLNVIENVWGVLARDVYKNGRQFATKDQLEA</sequence>
<feature type="domain" description="Tc1-like transposase DDE" evidence="1">
    <location>
        <begin position="142"/>
        <end position="295"/>
    </location>
</feature>
<dbReference type="AlphaFoldDB" id="A0A6G0X8C8"/>
<evidence type="ECO:0000313" key="3">
    <source>
        <dbReference type="Proteomes" id="UP000481153"/>
    </source>
</evidence>
<dbReference type="EMBL" id="VJMJ01000089">
    <property type="protein sequence ID" value="KAF0736259.1"/>
    <property type="molecule type" value="Genomic_DNA"/>
</dbReference>
<evidence type="ECO:0000259" key="1">
    <source>
        <dbReference type="Pfam" id="PF13358"/>
    </source>
</evidence>
<gene>
    <name evidence="2" type="ORF">Ae201684_007281</name>
</gene>
<dbReference type="Pfam" id="PF13358">
    <property type="entry name" value="DDE_3"/>
    <property type="match status" value="1"/>
</dbReference>
<proteinExistence type="predicted"/>
<dbReference type="Gene3D" id="1.10.10.60">
    <property type="entry name" value="Homeodomain-like"/>
    <property type="match status" value="1"/>
</dbReference>
<dbReference type="PANTHER" id="PTHR23022:SF129">
    <property type="entry name" value="TRANSPOSABLE ELEMENT TC3 TRANSPOSASE"/>
    <property type="match status" value="1"/>
</dbReference>
<dbReference type="Proteomes" id="UP000481153">
    <property type="component" value="Unassembled WGS sequence"/>
</dbReference>
<dbReference type="InterPro" id="IPR036397">
    <property type="entry name" value="RNaseH_sf"/>
</dbReference>
<dbReference type="VEuPathDB" id="FungiDB:AeMF1_000962"/>
<dbReference type="PANTHER" id="PTHR23022">
    <property type="entry name" value="TRANSPOSABLE ELEMENT-RELATED"/>
    <property type="match status" value="1"/>
</dbReference>
<dbReference type="InterPro" id="IPR038717">
    <property type="entry name" value="Tc1-like_DDE_dom"/>
</dbReference>